<proteinExistence type="predicted"/>
<dbReference type="Proteomes" id="UP001344658">
    <property type="component" value="Unassembled WGS sequence"/>
</dbReference>
<sequence length="148" mass="14363">MRARGARSAGERSGGGASALAGAVAAVAAAVLLAGCGSADGVRVGKPDPGPTTSSPDCGDVVVVPQGGASTRDVCLSVGSTLRLQLAGGDRPPTEKGAALTEVSPGVYRGARAGSAELSGFRHVCPSAKPGTASCHAIAGWKVTVDVR</sequence>
<dbReference type="EMBL" id="JAZEWV010000038">
    <property type="protein sequence ID" value="MEE4546013.1"/>
    <property type="molecule type" value="Genomic_DNA"/>
</dbReference>
<accession>A0ABU7PJZ7</accession>
<gene>
    <name evidence="1" type="ORF">V2S66_29100</name>
</gene>
<organism evidence="1 2">
    <name type="scientific">Actinacidiphila polyblastidii</name>
    <dbReference type="NCBI Taxonomy" id="3110430"/>
    <lineage>
        <taxon>Bacteria</taxon>
        <taxon>Bacillati</taxon>
        <taxon>Actinomycetota</taxon>
        <taxon>Actinomycetes</taxon>
        <taxon>Kitasatosporales</taxon>
        <taxon>Streptomycetaceae</taxon>
        <taxon>Actinacidiphila</taxon>
    </lineage>
</organism>
<evidence type="ECO:0000313" key="1">
    <source>
        <dbReference type="EMBL" id="MEE4546013.1"/>
    </source>
</evidence>
<evidence type="ECO:0008006" key="3">
    <source>
        <dbReference type="Google" id="ProtNLM"/>
    </source>
</evidence>
<dbReference type="RefSeq" id="WP_330799717.1">
    <property type="nucleotide sequence ID" value="NZ_JAZEWV010000038.1"/>
</dbReference>
<protein>
    <recommendedName>
        <fullName evidence="3">Lipoprotein</fullName>
    </recommendedName>
</protein>
<name>A0ABU7PJZ7_9ACTN</name>
<comment type="caution">
    <text evidence="1">The sequence shown here is derived from an EMBL/GenBank/DDBJ whole genome shotgun (WGS) entry which is preliminary data.</text>
</comment>
<keyword evidence="2" id="KW-1185">Reference proteome</keyword>
<reference evidence="1 2" key="1">
    <citation type="submission" date="2023-12" db="EMBL/GenBank/DDBJ databases">
        <title>Streptomyces sp. V4-01.</title>
        <authorList>
            <person name="Somphong A."/>
            <person name="Phongsopitanun W."/>
        </authorList>
    </citation>
    <scope>NUCLEOTIDE SEQUENCE [LARGE SCALE GENOMIC DNA]</scope>
    <source>
        <strain evidence="1 2">V4-01</strain>
    </source>
</reference>
<evidence type="ECO:0000313" key="2">
    <source>
        <dbReference type="Proteomes" id="UP001344658"/>
    </source>
</evidence>